<dbReference type="InterPro" id="IPR016181">
    <property type="entry name" value="Acyl_CoA_acyltransferase"/>
</dbReference>
<sequence length="147" mass="16676">MADWSIRTASLADLEAAAELRAIVMRADLERLGRYDEHRVRQRLRDRFDPAHTWVIEMAGTFAGCVALRPEGDSRWLEHFYLAPHLQGTGIGSGVLRDLLERCDRDGSPVRLQVLQGSAARRLYERHGFAVENEDLLDVYMVRDAAA</sequence>
<name>A0ABP3QG43_9ACTN</name>
<keyword evidence="2" id="KW-0012">Acyltransferase</keyword>
<dbReference type="EMBL" id="BAAACA010000009">
    <property type="protein sequence ID" value="GAA0588108.1"/>
    <property type="molecule type" value="Genomic_DNA"/>
</dbReference>
<proteinExistence type="predicted"/>
<evidence type="ECO:0000313" key="5">
    <source>
        <dbReference type="Proteomes" id="UP001500668"/>
    </source>
</evidence>
<dbReference type="PANTHER" id="PTHR43877">
    <property type="entry name" value="AMINOALKYLPHOSPHONATE N-ACETYLTRANSFERASE-RELATED-RELATED"/>
    <property type="match status" value="1"/>
</dbReference>
<dbReference type="Proteomes" id="UP001500668">
    <property type="component" value="Unassembled WGS sequence"/>
</dbReference>
<protein>
    <submittedName>
        <fullName evidence="4">GNAT family N-acetyltransferase</fullName>
    </submittedName>
</protein>
<dbReference type="InterPro" id="IPR050832">
    <property type="entry name" value="Bact_Acetyltransf"/>
</dbReference>
<keyword evidence="5" id="KW-1185">Reference proteome</keyword>
<evidence type="ECO:0000256" key="2">
    <source>
        <dbReference type="ARBA" id="ARBA00023315"/>
    </source>
</evidence>
<keyword evidence="1" id="KW-0808">Transferase</keyword>
<dbReference type="SUPFAM" id="SSF55729">
    <property type="entry name" value="Acyl-CoA N-acyltransferases (Nat)"/>
    <property type="match status" value="1"/>
</dbReference>
<dbReference type="PANTHER" id="PTHR43877:SF2">
    <property type="entry name" value="AMINOALKYLPHOSPHONATE N-ACETYLTRANSFERASE-RELATED"/>
    <property type="match status" value="1"/>
</dbReference>
<dbReference type="PROSITE" id="PS51186">
    <property type="entry name" value="GNAT"/>
    <property type="match status" value="1"/>
</dbReference>
<comment type="caution">
    <text evidence="4">The sequence shown here is derived from an EMBL/GenBank/DDBJ whole genome shotgun (WGS) entry which is preliminary data.</text>
</comment>
<dbReference type="InterPro" id="IPR000182">
    <property type="entry name" value="GNAT_dom"/>
</dbReference>
<evidence type="ECO:0000256" key="1">
    <source>
        <dbReference type="ARBA" id="ARBA00022679"/>
    </source>
</evidence>
<reference evidence="5" key="1">
    <citation type="journal article" date="2019" name="Int. J. Syst. Evol. Microbiol.">
        <title>The Global Catalogue of Microorganisms (GCM) 10K type strain sequencing project: providing services to taxonomists for standard genome sequencing and annotation.</title>
        <authorList>
            <consortium name="The Broad Institute Genomics Platform"/>
            <consortium name="The Broad Institute Genome Sequencing Center for Infectious Disease"/>
            <person name="Wu L."/>
            <person name="Ma J."/>
        </authorList>
    </citation>
    <scope>NUCLEOTIDE SEQUENCE [LARGE SCALE GENOMIC DNA]</scope>
    <source>
        <strain evidence="5">JCM 5067</strain>
    </source>
</reference>
<evidence type="ECO:0000313" key="4">
    <source>
        <dbReference type="EMBL" id="GAA0588108.1"/>
    </source>
</evidence>
<organism evidence="4 5">
    <name type="scientific">Streptomyces crystallinus</name>
    <dbReference type="NCBI Taxonomy" id="68191"/>
    <lineage>
        <taxon>Bacteria</taxon>
        <taxon>Bacillati</taxon>
        <taxon>Actinomycetota</taxon>
        <taxon>Actinomycetes</taxon>
        <taxon>Kitasatosporales</taxon>
        <taxon>Streptomycetaceae</taxon>
        <taxon>Streptomyces</taxon>
    </lineage>
</organism>
<evidence type="ECO:0000259" key="3">
    <source>
        <dbReference type="PROSITE" id="PS51186"/>
    </source>
</evidence>
<dbReference type="Gene3D" id="3.40.630.30">
    <property type="match status" value="1"/>
</dbReference>
<dbReference type="CDD" id="cd04301">
    <property type="entry name" value="NAT_SF"/>
    <property type="match status" value="1"/>
</dbReference>
<accession>A0ABP3QG43</accession>
<feature type="domain" description="N-acetyltransferase" evidence="3">
    <location>
        <begin position="4"/>
        <end position="146"/>
    </location>
</feature>
<gene>
    <name evidence="4" type="ORF">GCM10010394_16620</name>
</gene>
<dbReference type="Pfam" id="PF00583">
    <property type="entry name" value="Acetyltransf_1"/>
    <property type="match status" value="1"/>
</dbReference>
<dbReference type="RefSeq" id="WP_344071774.1">
    <property type="nucleotide sequence ID" value="NZ_BAAACA010000009.1"/>
</dbReference>